<reference evidence="1 2" key="1">
    <citation type="submission" date="2015-09" db="EMBL/GenBank/DDBJ databases">
        <title>Genome sequence of ICMP 11288.</title>
        <authorList>
            <person name="Visnovsky S."/>
            <person name="Lu A."/>
            <person name="Panda P."/>
            <person name="Pitman A."/>
        </authorList>
    </citation>
    <scope>NUCLEOTIDE SEQUENCE [LARGE SCALE GENOMIC DNA]</scope>
    <source>
        <strain evidence="1 2">ICMP 11288</strain>
    </source>
</reference>
<dbReference type="RefSeq" id="WP_058421009.1">
    <property type="nucleotide sequence ID" value="NZ_LKEF01000029.1"/>
</dbReference>
<proteinExistence type="predicted"/>
<dbReference type="Proteomes" id="UP000054197">
    <property type="component" value="Unassembled WGS sequence"/>
</dbReference>
<evidence type="ECO:0008006" key="3">
    <source>
        <dbReference type="Google" id="ProtNLM"/>
    </source>
</evidence>
<organism evidence="1 2">
    <name type="scientific">Pseudomonas fluorescens ICMP 11288</name>
    <dbReference type="NCBI Taxonomy" id="1198309"/>
    <lineage>
        <taxon>Bacteria</taxon>
        <taxon>Pseudomonadati</taxon>
        <taxon>Pseudomonadota</taxon>
        <taxon>Gammaproteobacteria</taxon>
        <taxon>Pseudomonadales</taxon>
        <taxon>Pseudomonadaceae</taxon>
        <taxon>Pseudomonas</taxon>
    </lineage>
</organism>
<dbReference type="AlphaFoldDB" id="A0A0W0HNW7"/>
<protein>
    <recommendedName>
        <fullName evidence="3">RiboL-PSP-HEPN domain-containing protein</fullName>
    </recommendedName>
</protein>
<sequence length="295" mass="33882">MALTFDRWVKPEQTSWALWQFSEYEAQLNNMYWSSVALEQFAMHHVRKSPEESIKSVLKASGPNAARFDADRSVFLKNVKDMGNWKRASFIMAATGAMENYFQRAVLVALKSDPALLHGKSKAIDGVQWLKIGIDVDHSEILTAITKGSWGTRYSKLKSLFGELPDIRDNVDDLDKIRVFRNGVGHAFGRELDAKPRLLRRGTDEITPLTEEKFKKWLGQISGITREFDRHVVQHHIGDFESLLYLHEYVGQTDRSKISLRRFSKAFKSNIGQELGHSKGIQYYEDMITYYDSVV</sequence>
<comment type="caution">
    <text evidence="1">The sequence shown here is derived from an EMBL/GenBank/DDBJ whole genome shotgun (WGS) entry which is preliminary data.</text>
</comment>
<accession>A0A0W0HNW7</accession>
<evidence type="ECO:0000313" key="2">
    <source>
        <dbReference type="Proteomes" id="UP000054197"/>
    </source>
</evidence>
<gene>
    <name evidence="1" type="ORF">AO063_14580</name>
</gene>
<dbReference type="EMBL" id="LKEF01000029">
    <property type="protein sequence ID" value="KTB62499.1"/>
    <property type="molecule type" value="Genomic_DNA"/>
</dbReference>
<evidence type="ECO:0000313" key="1">
    <source>
        <dbReference type="EMBL" id="KTB62499.1"/>
    </source>
</evidence>
<name>A0A0W0HNW7_PSEFL</name>